<evidence type="ECO:0000313" key="2">
    <source>
        <dbReference type="Proteomes" id="UP000190959"/>
    </source>
</evidence>
<sequence length="100" mass="11041">MLYGGQGTVQTAIASGTPIVGFAMQPEQQINLDNVVMKGAGIRIPINRWNAPKIQLAIRNIIKDTSYKENINTLKKLLESSDGKKNSALAIWDYIINKLN</sequence>
<dbReference type="SUPFAM" id="SSF53756">
    <property type="entry name" value="UDP-Glycosyltransferase/glycogen phosphorylase"/>
    <property type="match status" value="1"/>
</dbReference>
<dbReference type="GO" id="GO:0008194">
    <property type="term" value="F:UDP-glycosyltransferase activity"/>
    <property type="evidence" value="ECO:0007669"/>
    <property type="project" value="InterPro"/>
</dbReference>
<reference evidence="1 2" key="1">
    <citation type="submission" date="2017-02" db="EMBL/GenBank/DDBJ databases">
        <title>Genome sequence of Clostridium beijerinckii Br21.</title>
        <authorList>
            <person name="Fonseca B.C."/>
            <person name="Guazzaroni M.E."/>
            <person name="Riano-Pachon D.M."/>
            <person name="Reginatto V."/>
        </authorList>
    </citation>
    <scope>NUCLEOTIDE SEQUENCE [LARGE SCALE GENOMIC DNA]</scope>
    <source>
        <strain evidence="1 2">Br21</strain>
    </source>
</reference>
<dbReference type="AlphaFoldDB" id="A0A1S8S060"/>
<accession>A0A1S8S060</accession>
<dbReference type="Gene3D" id="3.40.50.2000">
    <property type="entry name" value="Glycogen Phosphorylase B"/>
    <property type="match status" value="2"/>
</dbReference>
<name>A0A1S8S060_CLOBE</name>
<organism evidence="1 2">
    <name type="scientific">Clostridium beijerinckii</name>
    <name type="common">Clostridium MP</name>
    <dbReference type="NCBI Taxonomy" id="1520"/>
    <lineage>
        <taxon>Bacteria</taxon>
        <taxon>Bacillati</taxon>
        <taxon>Bacillota</taxon>
        <taxon>Clostridia</taxon>
        <taxon>Eubacteriales</taxon>
        <taxon>Clostridiaceae</taxon>
        <taxon>Clostridium</taxon>
    </lineage>
</organism>
<dbReference type="RefSeq" id="WP_242964306.1">
    <property type="nucleotide sequence ID" value="NZ_CP107022.1"/>
</dbReference>
<evidence type="ECO:0000313" key="1">
    <source>
        <dbReference type="EMBL" id="OOP74359.1"/>
    </source>
</evidence>
<comment type="caution">
    <text evidence="1">The sequence shown here is derived from an EMBL/GenBank/DDBJ whole genome shotgun (WGS) entry which is preliminary data.</text>
</comment>
<dbReference type="InterPro" id="IPR002213">
    <property type="entry name" value="UDP_glucos_trans"/>
</dbReference>
<dbReference type="Proteomes" id="UP000190959">
    <property type="component" value="Unassembled WGS sequence"/>
</dbReference>
<dbReference type="EMBL" id="MWMH01000002">
    <property type="protein sequence ID" value="OOP74359.1"/>
    <property type="molecule type" value="Genomic_DNA"/>
</dbReference>
<gene>
    <name evidence="1" type="ORF">CBEIBR21_07685</name>
</gene>
<proteinExistence type="predicted"/>
<protein>
    <submittedName>
        <fullName evidence="1">Uncharacterized protein</fullName>
    </submittedName>
</protein>
<dbReference type="Pfam" id="PF00201">
    <property type="entry name" value="UDPGT"/>
    <property type="match status" value="1"/>
</dbReference>